<organism evidence="1 2">
    <name type="scientific">Cytobacillus firmus</name>
    <name type="common">Bacillus firmus</name>
    <dbReference type="NCBI Taxonomy" id="1399"/>
    <lineage>
        <taxon>Bacteria</taxon>
        <taxon>Bacillati</taxon>
        <taxon>Bacillota</taxon>
        <taxon>Bacilli</taxon>
        <taxon>Bacillales</taxon>
        <taxon>Bacillaceae</taxon>
        <taxon>Cytobacillus</taxon>
    </lineage>
</organism>
<gene>
    <name evidence="1" type="ORF">KIS1582_2345</name>
</gene>
<comment type="caution">
    <text evidence="1">The sequence shown here is derived from an EMBL/GenBank/DDBJ whole genome shotgun (WGS) entry which is preliminary data.</text>
</comment>
<proteinExistence type="predicted"/>
<dbReference type="AlphaFoldDB" id="A0A800MWM4"/>
<protein>
    <submittedName>
        <fullName evidence="1">Uncharacterized protein</fullName>
    </submittedName>
</protein>
<dbReference type="Proteomes" id="UP000465778">
    <property type="component" value="Unassembled WGS sequence"/>
</dbReference>
<dbReference type="EMBL" id="VDEM01000023">
    <property type="protein sequence ID" value="KAF0823842.1"/>
    <property type="molecule type" value="Genomic_DNA"/>
</dbReference>
<evidence type="ECO:0000313" key="2">
    <source>
        <dbReference type="Proteomes" id="UP000465778"/>
    </source>
</evidence>
<reference evidence="1 2" key="1">
    <citation type="journal article" date="2020" name="G3 (Bethesda)">
        <title>Whole Genome Sequencing and Comparative Genomics of Two Nematicidal Bacillus Strains Reveals a Wide Range of Possible Virulence Factors.</title>
        <authorList>
            <person name="Susic N."/>
            <person name="Janezic S."/>
            <person name="Rupnik M."/>
            <person name="Geric Stare B."/>
        </authorList>
    </citation>
    <scope>NUCLEOTIDE SEQUENCE [LARGE SCALE GENOMIC DNA]</scope>
    <source>
        <strain evidence="1 2">I-1582</strain>
    </source>
</reference>
<evidence type="ECO:0000313" key="1">
    <source>
        <dbReference type="EMBL" id="KAF0823842.1"/>
    </source>
</evidence>
<name>A0A800MWM4_CYTFI</name>
<accession>A0A800MWM4</accession>
<sequence>MKKKSFKRKSRMRKNQNNELLFHSPWGDFFFEILSSSFPNGEQRS</sequence>